<feature type="modified residue" description="4-aspartylphosphate" evidence="1">
    <location>
        <position position="55"/>
    </location>
</feature>
<dbReference type="GO" id="GO:0000160">
    <property type="term" value="P:phosphorelay signal transduction system"/>
    <property type="evidence" value="ECO:0007669"/>
    <property type="project" value="InterPro"/>
</dbReference>
<dbReference type="STRING" id="188906.SAMN04488526_2936"/>
<proteinExistence type="predicted"/>
<name>A0A1H7R4L8_9RHOB</name>
<reference evidence="3 4" key="1">
    <citation type="submission" date="2016-10" db="EMBL/GenBank/DDBJ databases">
        <authorList>
            <person name="de Groot N.N."/>
        </authorList>
    </citation>
    <scope>NUCLEOTIDE SEQUENCE [LARGE SCALE GENOMIC DNA]</scope>
    <source>
        <strain evidence="3 4">DSM 14858</strain>
    </source>
</reference>
<evidence type="ECO:0000256" key="1">
    <source>
        <dbReference type="PROSITE-ProRule" id="PRU00169"/>
    </source>
</evidence>
<feature type="domain" description="Response regulatory" evidence="2">
    <location>
        <begin position="6"/>
        <end position="117"/>
    </location>
</feature>
<dbReference type="PROSITE" id="PS50110">
    <property type="entry name" value="RESPONSE_REGULATORY"/>
    <property type="match status" value="1"/>
</dbReference>
<accession>A0A1H7R4L8</accession>
<gene>
    <name evidence="3" type="ORF">SAMN04488526_2936</name>
</gene>
<sequence>MLDEHNIMLVEDEALLALDLSLTLEEEGAQVTGPFATVQTALEGCGRKLDAAVLDVDLCGSNVFPVADRLFADGVPFVFHTGRSDLACLISRYGRDVPILVKPARGEEIVKILRSLLH</sequence>
<evidence type="ECO:0000313" key="4">
    <source>
        <dbReference type="Proteomes" id="UP000199283"/>
    </source>
</evidence>
<dbReference type="RefSeq" id="WP_092764063.1">
    <property type="nucleotide sequence ID" value="NZ_FNZQ01000006.1"/>
</dbReference>
<evidence type="ECO:0000259" key="2">
    <source>
        <dbReference type="PROSITE" id="PS50110"/>
    </source>
</evidence>
<dbReference type="OrthoDB" id="582170at2"/>
<dbReference type="Gene3D" id="3.40.50.2300">
    <property type="match status" value="1"/>
</dbReference>
<evidence type="ECO:0000313" key="3">
    <source>
        <dbReference type="EMBL" id="SEL55062.1"/>
    </source>
</evidence>
<dbReference type="InterPro" id="IPR011006">
    <property type="entry name" value="CheY-like_superfamily"/>
</dbReference>
<dbReference type="EMBL" id="FNZQ01000006">
    <property type="protein sequence ID" value="SEL55062.1"/>
    <property type="molecule type" value="Genomic_DNA"/>
</dbReference>
<protein>
    <recommendedName>
        <fullName evidence="2">Response regulatory domain-containing protein</fullName>
    </recommendedName>
</protein>
<keyword evidence="4" id="KW-1185">Reference proteome</keyword>
<keyword evidence="1" id="KW-0597">Phosphoprotein</keyword>
<dbReference type="InterPro" id="IPR001789">
    <property type="entry name" value="Sig_transdc_resp-reg_receiver"/>
</dbReference>
<organism evidence="3 4">
    <name type="scientific">Jannaschia helgolandensis</name>
    <dbReference type="NCBI Taxonomy" id="188906"/>
    <lineage>
        <taxon>Bacteria</taxon>
        <taxon>Pseudomonadati</taxon>
        <taxon>Pseudomonadota</taxon>
        <taxon>Alphaproteobacteria</taxon>
        <taxon>Rhodobacterales</taxon>
        <taxon>Roseobacteraceae</taxon>
        <taxon>Jannaschia</taxon>
    </lineage>
</organism>
<dbReference type="AlphaFoldDB" id="A0A1H7R4L8"/>
<dbReference type="Proteomes" id="UP000199283">
    <property type="component" value="Unassembled WGS sequence"/>
</dbReference>
<dbReference type="SUPFAM" id="SSF52172">
    <property type="entry name" value="CheY-like"/>
    <property type="match status" value="1"/>
</dbReference>